<evidence type="ECO:0000313" key="3">
    <source>
        <dbReference type="Proteomes" id="UP000011668"/>
    </source>
</evidence>
<proteinExistence type="predicted"/>
<dbReference type="OrthoDB" id="3179349at2759"/>
<evidence type="ECO:0000313" key="2">
    <source>
        <dbReference type="EMBL" id="ELU42670.1"/>
    </source>
</evidence>
<feature type="region of interest" description="Disordered" evidence="1">
    <location>
        <begin position="46"/>
        <end position="74"/>
    </location>
</feature>
<reference evidence="2 3" key="1">
    <citation type="journal article" date="2013" name="Nat. Commun.">
        <title>The evolution and pathogenic mechanisms of the rice sheath blight pathogen.</title>
        <authorList>
            <person name="Zheng A."/>
            <person name="Lin R."/>
            <person name="Xu L."/>
            <person name="Qin P."/>
            <person name="Tang C."/>
            <person name="Ai P."/>
            <person name="Zhang D."/>
            <person name="Liu Y."/>
            <person name="Sun Z."/>
            <person name="Feng H."/>
            <person name="Wang Y."/>
            <person name="Chen Y."/>
            <person name="Liang X."/>
            <person name="Fu R."/>
            <person name="Li Q."/>
            <person name="Zhang J."/>
            <person name="Yu X."/>
            <person name="Xie Z."/>
            <person name="Ding L."/>
            <person name="Guan P."/>
            <person name="Tang J."/>
            <person name="Liang Y."/>
            <person name="Wang S."/>
            <person name="Deng Q."/>
            <person name="Li S."/>
            <person name="Zhu J."/>
            <person name="Wang L."/>
            <person name="Liu H."/>
            <person name="Li P."/>
        </authorList>
    </citation>
    <scope>NUCLEOTIDE SEQUENCE [LARGE SCALE GENOMIC DNA]</scope>
    <source>
        <strain evidence="3">AG-1 IA</strain>
    </source>
</reference>
<dbReference type="Proteomes" id="UP000011668">
    <property type="component" value="Unassembled WGS sequence"/>
</dbReference>
<evidence type="ECO:0000256" key="1">
    <source>
        <dbReference type="SAM" id="MobiDB-lite"/>
    </source>
</evidence>
<dbReference type="AlphaFoldDB" id="L8WXF2"/>
<accession>L8WXF2</accession>
<gene>
    <name evidence="2" type="ORF">AG1IA_03289</name>
</gene>
<organism evidence="2 3">
    <name type="scientific">Thanatephorus cucumeris (strain AG1-IA)</name>
    <name type="common">Rice sheath blight fungus</name>
    <name type="synonym">Rhizoctonia solani</name>
    <dbReference type="NCBI Taxonomy" id="983506"/>
    <lineage>
        <taxon>Eukaryota</taxon>
        <taxon>Fungi</taxon>
        <taxon>Dikarya</taxon>
        <taxon>Basidiomycota</taxon>
        <taxon>Agaricomycotina</taxon>
        <taxon>Agaricomycetes</taxon>
        <taxon>Cantharellales</taxon>
        <taxon>Ceratobasidiaceae</taxon>
        <taxon>Rhizoctonia</taxon>
        <taxon>Rhizoctonia solani AG-1</taxon>
    </lineage>
</organism>
<sequence>MNGSRFTLGPIMDSIALYVRYATEETSSVVNTNHFTLSDMNGTNFSQLFNEQPDPNVASHGSGGSGSDHTNQSISSTLTTANLGHSSEKATGFTRNGNAPTSTGVYPLPTSSMAGFTNGNDQGVSQTGGPIGPLGAPPMPTVGDTDDSQQISTDSQSGAISLTRQRDSAWRKLSLALWPVLVGAMMAM</sequence>
<comment type="caution">
    <text evidence="2">The sequence shown here is derived from an EMBL/GenBank/DDBJ whole genome shotgun (WGS) entry which is preliminary data.</text>
</comment>
<protein>
    <submittedName>
        <fullName evidence="2">Uncharacterized protein</fullName>
    </submittedName>
</protein>
<keyword evidence="3" id="KW-1185">Reference proteome</keyword>
<name>L8WXF2_THACA</name>
<dbReference type="EMBL" id="AFRT01000772">
    <property type="protein sequence ID" value="ELU42670.1"/>
    <property type="molecule type" value="Genomic_DNA"/>
</dbReference>
<dbReference type="HOGENOM" id="CLU_1441973_0_0_1"/>